<evidence type="ECO:0000256" key="1">
    <source>
        <dbReference type="ARBA" id="ARBA00003421"/>
    </source>
</evidence>
<evidence type="ECO:0000313" key="11">
    <source>
        <dbReference type="EMBL" id="DAG01214.1"/>
    </source>
</evidence>
<comment type="subcellular location">
    <subcellularLocation>
        <location evidence="2">Virion</location>
    </subcellularLocation>
</comment>
<keyword evidence="9" id="KW-0231">Viral genome packaging</keyword>
<accession>A0A8S5V3D6</accession>
<dbReference type="InterPro" id="IPR020991">
    <property type="entry name" value="Connector_podovirus"/>
</dbReference>
<keyword evidence="5" id="KW-1188">Viral release from host cell</keyword>
<name>A0A8S5V3D6_9CAUD</name>
<organism evidence="11">
    <name type="scientific">Caudovirales sp. ctVfb8</name>
    <dbReference type="NCBI Taxonomy" id="2825766"/>
    <lineage>
        <taxon>Viruses</taxon>
        <taxon>Duplodnaviria</taxon>
        <taxon>Heunggongvirae</taxon>
        <taxon>Uroviricota</taxon>
        <taxon>Caudoviricetes</taxon>
    </lineage>
</organism>
<evidence type="ECO:0000256" key="3">
    <source>
        <dbReference type="ARBA" id="ARBA00022470"/>
    </source>
</evidence>
<keyword evidence="8" id="KW-1171">Viral genome ejection through host cell envelope</keyword>
<evidence type="ECO:0000256" key="10">
    <source>
        <dbReference type="ARBA" id="ARBA00023296"/>
    </source>
</evidence>
<dbReference type="EMBL" id="BK016189">
    <property type="protein sequence ID" value="DAG01214.1"/>
    <property type="molecule type" value="Genomic_DNA"/>
</dbReference>
<keyword evidence="10" id="KW-1160">Virus entry into host cell</keyword>
<evidence type="ECO:0000256" key="4">
    <source>
        <dbReference type="ARBA" id="ARBA00022595"/>
    </source>
</evidence>
<keyword evidence="4" id="KW-1162">Viral penetration into host cytoplasm</keyword>
<sequence length="374" mass="41449">MAETKLGNQTAEGAQKVYERLSTDRDQYTQRAEKNATYTIPQLFPKESDDGGTAYTTPYNSIGARGLNNLASKLLLSLLPPGQPFFRLGLDTASNEALQASGNDQVKDAIEYGLSMMEAAMVKYMEHNGLRPTLFECIKQLIIAGNALLFLPPLEGGMKCYTLRNFVVERDAIGNVLQIVARDTLAQGTIPPSILSLLGNAGNEVNRSEKVNIYTHTYLVRGDTLEGSTWESYQEVNNTIIPGSEQTYPYGKCPWIPVRFTKKDGESYGRSFVEDYLGDLISLENLQHAINDMAMICAKVLYLVSPSCQTNIKALTKAENGAFVRGRQDDIVAMQTNKQTDLQGCYAVSQGIEQRLSYCFMLNSSVQRQAERVK</sequence>
<dbReference type="GO" id="GO:0099002">
    <property type="term" value="P:symbiont genome ejection through host cell envelope, short tail mechanism"/>
    <property type="evidence" value="ECO:0007669"/>
    <property type="project" value="UniProtKB-KW"/>
</dbReference>
<dbReference type="GO" id="GO:0044423">
    <property type="term" value="C:virion component"/>
    <property type="evidence" value="ECO:0007669"/>
    <property type="project" value="UniProtKB-KW"/>
</dbReference>
<keyword evidence="6" id="KW-0946">Virion</keyword>
<evidence type="ECO:0000256" key="5">
    <source>
        <dbReference type="ARBA" id="ARBA00022612"/>
    </source>
</evidence>
<keyword evidence="7" id="KW-0118">Viral capsid assembly</keyword>
<evidence type="ECO:0000256" key="8">
    <source>
        <dbReference type="ARBA" id="ARBA00023009"/>
    </source>
</evidence>
<evidence type="ECO:0000256" key="9">
    <source>
        <dbReference type="ARBA" id="ARBA00023219"/>
    </source>
</evidence>
<reference evidence="11" key="1">
    <citation type="journal article" date="2021" name="Proc. Natl. Acad. Sci. U.S.A.">
        <title>A Catalog of Tens of Thousands of Viruses from Human Metagenomes Reveals Hidden Associations with Chronic Diseases.</title>
        <authorList>
            <person name="Tisza M.J."/>
            <person name="Buck C.B."/>
        </authorList>
    </citation>
    <scope>NUCLEOTIDE SEQUENCE</scope>
    <source>
        <strain evidence="11">CtVfb8</strain>
    </source>
</reference>
<dbReference type="Pfam" id="PF12236">
    <property type="entry name" value="Head-tail_con"/>
    <property type="match status" value="1"/>
</dbReference>
<evidence type="ECO:0000256" key="2">
    <source>
        <dbReference type="ARBA" id="ARBA00004328"/>
    </source>
</evidence>
<proteinExistence type="predicted"/>
<evidence type="ECO:0000256" key="6">
    <source>
        <dbReference type="ARBA" id="ARBA00022844"/>
    </source>
</evidence>
<protein>
    <submittedName>
        <fullName evidence="11">Head to tail joining protein</fullName>
    </submittedName>
</protein>
<evidence type="ECO:0000256" key="7">
    <source>
        <dbReference type="ARBA" id="ARBA00022950"/>
    </source>
</evidence>
<comment type="function">
    <text evidence="1">Forms the portal vertex of the capsid. This portal plays critical roles in head assembly, genome packaging, neck/tail attachment, and genome ejection. The portal protein multimerizes as a single ring-shaped homododecamer arranged around a central channel.</text>
</comment>
<keyword evidence="3" id="KW-1244">Viral short tail ejection system</keyword>